<organism evidence="6 7">
    <name type="scientific">Amphibacillus marinus</name>
    <dbReference type="NCBI Taxonomy" id="872970"/>
    <lineage>
        <taxon>Bacteria</taxon>
        <taxon>Bacillati</taxon>
        <taxon>Bacillota</taxon>
        <taxon>Bacilli</taxon>
        <taxon>Bacillales</taxon>
        <taxon>Bacillaceae</taxon>
        <taxon>Amphibacillus</taxon>
    </lineage>
</organism>
<comment type="similarity">
    <text evidence="2 5">Belongs to the trans-sulfuration enzymes family.</text>
</comment>
<keyword evidence="3 4" id="KW-0663">Pyridoxal phosphate</keyword>
<comment type="cofactor">
    <cofactor evidence="1 5">
        <name>pyridoxal 5'-phosphate</name>
        <dbReference type="ChEBI" id="CHEBI:597326"/>
    </cofactor>
</comment>
<dbReference type="Gene3D" id="3.40.640.10">
    <property type="entry name" value="Type I PLP-dependent aspartate aminotransferase-like (Major domain)"/>
    <property type="match status" value="1"/>
</dbReference>
<dbReference type="FunFam" id="3.90.1150.10:FF:000070">
    <property type="entry name" value="Putative cystathionine gamma-synthase"/>
    <property type="match status" value="1"/>
</dbReference>
<gene>
    <name evidence="6" type="ORF">SAMN04488134_10962</name>
</gene>
<dbReference type="InterPro" id="IPR015422">
    <property type="entry name" value="PyrdxlP-dep_Trfase_small"/>
</dbReference>
<dbReference type="SUPFAM" id="SSF53383">
    <property type="entry name" value="PLP-dependent transferases"/>
    <property type="match status" value="1"/>
</dbReference>
<dbReference type="PROSITE" id="PS00868">
    <property type="entry name" value="CYS_MET_METAB_PP"/>
    <property type="match status" value="1"/>
</dbReference>
<dbReference type="PIRSF" id="PIRSF001434">
    <property type="entry name" value="CGS"/>
    <property type="match status" value="1"/>
</dbReference>
<keyword evidence="7" id="KW-1185">Reference proteome</keyword>
<dbReference type="EMBL" id="FODJ01000009">
    <property type="protein sequence ID" value="SEO58201.1"/>
    <property type="molecule type" value="Genomic_DNA"/>
</dbReference>
<dbReference type="GO" id="GO:0016846">
    <property type="term" value="F:carbon-sulfur lyase activity"/>
    <property type="evidence" value="ECO:0007669"/>
    <property type="project" value="TreeGrafter"/>
</dbReference>
<protein>
    <submittedName>
        <fullName evidence="6">Cystathionine gamma-synthase</fullName>
    </submittedName>
</protein>
<dbReference type="InterPro" id="IPR015421">
    <property type="entry name" value="PyrdxlP-dep_Trfase_major"/>
</dbReference>
<dbReference type="Pfam" id="PF01053">
    <property type="entry name" value="Cys_Met_Meta_PP"/>
    <property type="match status" value="1"/>
</dbReference>
<evidence type="ECO:0000256" key="4">
    <source>
        <dbReference type="PIRSR" id="PIRSR001434-2"/>
    </source>
</evidence>
<dbReference type="CDD" id="cd00614">
    <property type="entry name" value="CGS_like"/>
    <property type="match status" value="1"/>
</dbReference>
<name>A0A1H8QW40_9BACI</name>
<dbReference type="GO" id="GO:0019346">
    <property type="term" value="P:transsulfuration"/>
    <property type="evidence" value="ECO:0007669"/>
    <property type="project" value="InterPro"/>
</dbReference>
<dbReference type="InterPro" id="IPR000277">
    <property type="entry name" value="Cys/Met-Metab_PyrdxlP-dep_enz"/>
</dbReference>
<feature type="modified residue" description="N6-(pyridoxal phosphate)lysine" evidence="4">
    <location>
        <position position="199"/>
    </location>
</feature>
<dbReference type="Gene3D" id="3.90.1150.10">
    <property type="entry name" value="Aspartate Aminotransferase, domain 1"/>
    <property type="match status" value="1"/>
</dbReference>
<accession>A0A1H8QW40</accession>
<dbReference type="PANTHER" id="PTHR11808:SF90">
    <property type="entry name" value="CYSTATHIONINE GAMMA-SYNTHASE"/>
    <property type="match status" value="1"/>
</dbReference>
<dbReference type="InterPro" id="IPR054542">
    <property type="entry name" value="Cys_met_metab_PP"/>
</dbReference>
<dbReference type="NCBIfam" id="NF006095">
    <property type="entry name" value="PRK08247.1"/>
    <property type="match status" value="1"/>
</dbReference>
<evidence type="ECO:0000313" key="6">
    <source>
        <dbReference type="EMBL" id="SEO58201.1"/>
    </source>
</evidence>
<dbReference type="FunFam" id="3.40.640.10:FF:000009">
    <property type="entry name" value="Cystathionine gamma-synthase homolog"/>
    <property type="match status" value="1"/>
</dbReference>
<evidence type="ECO:0000256" key="5">
    <source>
        <dbReference type="RuleBase" id="RU362118"/>
    </source>
</evidence>
<dbReference type="GO" id="GO:0030170">
    <property type="term" value="F:pyridoxal phosphate binding"/>
    <property type="evidence" value="ECO:0007669"/>
    <property type="project" value="InterPro"/>
</dbReference>
<evidence type="ECO:0000256" key="1">
    <source>
        <dbReference type="ARBA" id="ARBA00001933"/>
    </source>
</evidence>
<dbReference type="GO" id="GO:0005737">
    <property type="term" value="C:cytoplasm"/>
    <property type="evidence" value="ECO:0007669"/>
    <property type="project" value="TreeGrafter"/>
</dbReference>
<dbReference type="InterPro" id="IPR015424">
    <property type="entry name" value="PyrdxlP-dep_Trfase"/>
</dbReference>
<reference evidence="6 7" key="1">
    <citation type="submission" date="2016-10" db="EMBL/GenBank/DDBJ databases">
        <authorList>
            <person name="de Groot N.N."/>
        </authorList>
    </citation>
    <scope>NUCLEOTIDE SEQUENCE [LARGE SCALE GENOMIC DNA]</scope>
    <source>
        <strain evidence="6 7">CGMCC 1.10434</strain>
    </source>
</reference>
<dbReference type="AlphaFoldDB" id="A0A1H8QW40"/>
<sequence>MTTQHDQETKFVQIGNEKEQIAGAISTPIYMSTAYRHHALGESTGYDYTRTKNPTRTVLEEGIAQLEGGACGFACSSGMAAIQLVLSLLKAGDHIIVTTDIYGGTYRLFEHFEQHYQLSFTYVDCKVTEAVRDVIQSNTKAFFIETPTNPLLEEVDLKAISQLAKESNSLLIVDNTFYTPYLQQPISLGADLVIHSATKYLAGHNDVLAGLVVAKTKQLSEQLAVLHNNIGATLSPFDCWLVIRGMKTLPIRMRQQQDNAIKLVHYLGSHPKVKEVIYPGRGGMLSFRLENREAVETFLNNISLITFAESLGGVESFITYPLTQTHADIPESERIARGIDETLLRFSVGIETIADLTRDLSQSFKKIN</sequence>
<dbReference type="Proteomes" id="UP000199300">
    <property type="component" value="Unassembled WGS sequence"/>
</dbReference>
<dbReference type="PANTHER" id="PTHR11808">
    <property type="entry name" value="TRANS-SULFURATION ENZYME FAMILY MEMBER"/>
    <property type="match status" value="1"/>
</dbReference>
<dbReference type="OrthoDB" id="9803887at2"/>
<evidence type="ECO:0000256" key="3">
    <source>
        <dbReference type="ARBA" id="ARBA00022898"/>
    </source>
</evidence>
<dbReference type="STRING" id="872970.SAMN04488134_10962"/>
<evidence type="ECO:0000313" key="7">
    <source>
        <dbReference type="Proteomes" id="UP000199300"/>
    </source>
</evidence>
<proteinExistence type="inferred from homology"/>
<evidence type="ECO:0000256" key="2">
    <source>
        <dbReference type="ARBA" id="ARBA00009077"/>
    </source>
</evidence>
<dbReference type="RefSeq" id="WP_091498754.1">
    <property type="nucleotide sequence ID" value="NZ_FODJ01000009.1"/>
</dbReference>